<organism evidence="1 2">
    <name type="scientific">Aurantimicrobium minutum</name>
    <dbReference type="NCBI Taxonomy" id="708131"/>
    <lineage>
        <taxon>Bacteria</taxon>
        <taxon>Bacillati</taxon>
        <taxon>Actinomycetota</taxon>
        <taxon>Actinomycetes</taxon>
        <taxon>Micrococcales</taxon>
        <taxon>Microbacteriaceae</taxon>
        <taxon>Aurantimicrobium</taxon>
    </lineage>
</organism>
<dbReference type="GeneID" id="80452026"/>
<dbReference type="EMBL" id="AP017457">
    <property type="protein sequence ID" value="BAU99375.1"/>
    <property type="molecule type" value="Genomic_DNA"/>
</dbReference>
<dbReference type="RefSeq" id="WP_096381699.1">
    <property type="nucleotide sequence ID" value="NZ_AP017457.1"/>
</dbReference>
<protein>
    <submittedName>
        <fullName evidence="1">Lipoprotein</fullName>
    </submittedName>
</protein>
<reference evidence="1 2" key="1">
    <citation type="journal article" date="2016" name="Genome Announc.">
        <title>Complete Genome Sequence of Aurantimicrobium minutum Type Strain KNCT, a Planktonic Ultramicrobacterium Isolated from River Water.</title>
        <authorList>
            <person name="Nakai R."/>
            <person name="Fujisawa T."/>
            <person name="Nakamura Y."/>
            <person name="Nishide H."/>
            <person name="Uchiyama I."/>
            <person name="Baba T."/>
            <person name="Toyoda A."/>
            <person name="Fujiyama A."/>
            <person name="Naganuma T."/>
            <person name="Niki H."/>
        </authorList>
    </citation>
    <scope>NUCLEOTIDE SEQUENCE [LARGE SCALE GENOMIC DNA]</scope>
    <source>
        <strain evidence="1 2">KNC</strain>
    </source>
</reference>
<accession>A0A173LWM5</accession>
<keyword evidence="1" id="KW-0449">Lipoprotein</keyword>
<dbReference type="OrthoDB" id="25997at2"/>
<gene>
    <name evidence="1" type="ORF">AUMI_18330</name>
</gene>
<sequence>MTDHTTPQQADRRSGVGRILIAIYIVLALAATGRSVYQLIEKFEQAPLAYSLSAVAAVVYIFATIALIAPGPIWYSVAKWTIGFELTGVIVVGMLSLVMPEIFAHPTVWSYFGAGYLFVPLVMPIWGLLWLRKHPEKAAR</sequence>
<proteinExistence type="predicted"/>
<dbReference type="Proteomes" id="UP000243847">
    <property type="component" value="Chromosome sequence1"/>
</dbReference>
<dbReference type="KEGG" id="amin:AUMI_18330"/>
<name>A0A173LWM5_9MICO</name>
<dbReference type="AlphaFoldDB" id="A0A173LWM5"/>
<evidence type="ECO:0000313" key="1">
    <source>
        <dbReference type="EMBL" id="BAU99375.1"/>
    </source>
</evidence>
<evidence type="ECO:0000313" key="2">
    <source>
        <dbReference type="Proteomes" id="UP000243847"/>
    </source>
</evidence>